<organism evidence="4 5">
    <name type="scientific">Halotalea alkalilenta</name>
    <dbReference type="NCBI Taxonomy" id="376489"/>
    <lineage>
        <taxon>Bacteria</taxon>
        <taxon>Pseudomonadati</taxon>
        <taxon>Pseudomonadota</taxon>
        <taxon>Gammaproteobacteria</taxon>
        <taxon>Oceanospirillales</taxon>
        <taxon>Halomonadaceae</taxon>
        <taxon>Halotalea</taxon>
    </lineage>
</organism>
<dbReference type="PIRSF" id="PIRSF001365">
    <property type="entry name" value="DHDPS"/>
    <property type="match status" value="1"/>
</dbReference>
<sequence length="307" mass="33129">MTSNHPLAPRIEGLFNICVTPFDDRGELDRAALELNLERAIGHGYDGILIGGTYGEFAAQTTEERAELFTAAMAIVDGRLPVLLCAASGDAREACELTELAGRLGGLPMLTPPYACEITFEHTEAYFAELAARSATGVMIYNAPGVGATLSPAEIERLAAIDGVVALKQGELSPTSIDRLLHRLQPRLKIIAASDLSMVSTLSAGVDGLSSTNSCALPELIKAIFDATRAGRLDQARALHRAWFPLRELCRRFGQPQTTKAMMRLRGWRAGGVRAPLRDLDASQLAELSAVFADFRRQPLIESLLVD</sequence>
<dbReference type="InterPro" id="IPR002220">
    <property type="entry name" value="DapA-like"/>
</dbReference>
<dbReference type="PANTHER" id="PTHR42849">
    <property type="entry name" value="N-ACETYLNEURAMINATE LYASE"/>
    <property type="match status" value="1"/>
</dbReference>
<dbReference type="GO" id="GO:0019262">
    <property type="term" value="P:N-acetylneuraminate catabolic process"/>
    <property type="evidence" value="ECO:0007669"/>
    <property type="project" value="TreeGrafter"/>
</dbReference>
<name>A0A172YI08_9GAMM</name>
<dbReference type="GO" id="GO:0005829">
    <property type="term" value="C:cytosol"/>
    <property type="evidence" value="ECO:0007669"/>
    <property type="project" value="TreeGrafter"/>
</dbReference>
<dbReference type="RefSeq" id="WP_064123716.1">
    <property type="nucleotide sequence ID" value="NZ_CP015243.1"/>
</dbReference>
<dbReference type="Gene3D" id="3.20.20.70">
    <property type="entry name" value="Aldolase class I"/>
    <property type="match status" value="1"/>
</dbReference>
<dbReference type="STRING" id="376489.A5892_16460"/>
<proteinExistence type="inferred from homology"/>
<feature type="active site" description="Proton donor/acceptor" evidence="3">
    <location>
        <position position="141"/>
    </location>
</feature>
<evidence type="ECO:0000256" key="1">
    <source>
        <dbReference type="ARBA" id="ARBA00023239"/>
    </source>
</evidence>
<evidence type="ECO:0000256" key="2">
    <source>
        <dbReference type="PIRNR" id="PIRNR001365"/>
    </source>
</evidence>
<dbReference type="CDD" id="cd00408">
    <property type="entry name" value="DHDPS-like"/>
    <property type="match status" value="1"/>
</dbReference>
<protein>
    <submittedName>
        <fullName evidence="4">Dihydrodipicolinate synthase family protein</fullName>
    </submittedName>
</protein>
<dbReference type="EMBL" id="CP015243">
    <property type="protein sequence ID" value="ANF58861.1"/>
    <property type="molecule type" value="Genomic_DNA"/>
</dbReference>
<dbReference type="Pfam" id="PF00701">
    <property type="entry name" value="DHDPS"/>
    <property type="match status" value="1"/>
</dbReference>
<dbReference type="GO" id="GO:0008747">
    <property type="term" value="F:N-acetylneuraminate lyase activity"/>
    <property type="evidence" value="ECO:0007669"/>
    <property type="project" value="TreeGrafter"/>
</dbReference>
<feature type="active site" description="Schiff-base intermediate with substrate" evidence="3">
    <location>
        <position position="168"/>
    </location>
</feature>
<dbReference type="PANTHER" id="PTHR42849:SF1">
    <property type="entry name" value="N-ACETYLNEURAMINATE LYASE"/>
    <property type="match status" value="1"/>
</dbReference>
<dbReference type="KEGG" id="haa:A5892_16460"/>
<dbReference type="SUPFAM" id="SSF51569">
    <property type="entry name" value="Aldolase"/>
    <property type="match status" value="1"/>
</dbReference>
<keyword evidence="1 2" id="KW-0456">Lyase</keyword>
<evidence type="ECO:0000313" key="5">
    <source>
        <dbReference type="Proteomes" id="UP000077875"/>
    </source>
</evidence>
<evidence type="ECO:0000256" key="3">
    <source>
        <dbReference type="PIRSR" id="PIRSR001365-1"/>
    </source>
</evidence>
<gene>
    <name evidence="4" type="ORF">A5892_16460</name>
</gene>
<keyword evidence="5" id="KW-1185">Reference proteome</keyword>
<dbReference type="AlphaFoldDB" id="A0A172YI08"/>
<accession>A0A172YI08</accession>
<dbReference type="PRINTS" id="PR00146">
    <property type="entry name" value="DHPICSNTHASE"/>
</dbReference>
<reference evidence="4 5" key="1">
    <citation type="submission" date="2016-04" db="EMBL/GenBank/DDBJ databases">
        <title>Complete Genome Sequence of Halotalea alkalilenta IHB B 13600.</title>
        <authorList>
            <person name="Swarnkar M.K."/>
            <person name="Sharma A."/>
            <person name="Kaushal K."/>
            <person name="Soni R."/>
            <person name="Rana S."/>
            <person name="Singh A.K."/>
            <person name="Gulati A."/>
        </authorList>
    </citation>
    <scope>NUCLEOTIDE SEQUENCE [LARGE SCALE GENOMIC DNA]</scope>
    <source>
        <strain evidence="4 5">IHB B 13600</strain>
    </source>
</reference>
<comment type="similarity">
    <text evidence="2">Belongs to the DapA family.</text>
</comment>
<dbReference type="SMART" id="SM01130">
    <property type="entry name" value="DHDPS"/>
    <property type="match status" value="1"/>
</dbReference>
<evidence type="ECO:0000313" key="4">
    <source>
        <dbReference type="EMBL" id="ANF58861.1"/>
    </source>
</evidence>
<dbReference type="Proteomes" id="UP000077875">
    <property type="component" value="Chromosome"/>
</dbReference>
<dbReference type="InterPro" id="IPR013785">
    <property type="entry name" value="Aldolase_TIM"/>
</dbReference>